<organism evidence="3 4">
    <name type="scientific">Algoriphagus aquatilis</name>
    <dbReference type="NCBI Taxonomy" id="490186"/>
    <lineage>
        <taxon>Bacteria</taxon>
        <taxon>Pseudomonadati</taxon>
        <taxon>Bacteroidota</taxon>
        <taxon>Cytophagia</taxon>
        <taxon>Cytophagales</taxon>
        <taxon>Cyclobacteriaceae</taxon>
        <taxon>Algoriphagus</taxon>
    </lineage>
</organism>
<reference evidence="4" key="1">
    <citation type="journal article" date="2019" name="Int. J. Syst. Evol. Microbiol.">
        <title>The Global Catalogue of Microorganisms (GCM) 10K type strain sequencing project: providing services to taxonomists for standard genome sequencing and annotation.</title>
        <authorList>
            <consortium name="The Broad Institute Genomics Platform"/>
            <consortium name="The Broad Institute Genome Sequencing Center for Infectious Disease"/>
            <person name="Wu L."/>
            <person name="Ma J."/>
        </authorList>
    </citation>
    <scope>NUCLEOTIDE SEQUENCE [LARGE SCALE GENOMIC DNA]</scope>
    <source>
        <strain evidence="4">CGMCC 1.7030</strain>
    </source>
</reference>
<keyword evidence="1" id="KW-0472">Membrane</keyword>
<dbReference type="Pfam" id="PF06713">
    <property type="entry name" value="bPH_4"/>
    <property type="match status" value="1"/>
</dbReference>
<evidence type="ECO:0000313" key="3">
    <source>
        <dbReference type="EMBL" id="MFC5192515.1"/>
    </source>
</evidence>
<keyword evidence="1" id="KW-0812">Transmembrane</keyword>
<accession>A0ABW0BYT0</accession>
<proteinExistence type="predicted"/>
<dbReference type="InterPro" id="IPR009589">
    <property type="entry name" value="PH_YyaB-like"/>
</dbReference>
<protein>
    <submittedName>
        <fullName evidence="3">PH domain-containing protein</fullName>
    </submittedName>
</protein>
<dbReference type="EMBL" id="JBHSKS010000009">
    <property type="protein sequence ID" value="MFC5192515.1"/>
    <property type="molecule type" value="Genomic_DNA"/>
</dbReference>
<name>A0ABW0BYT0_9BACT</name>
<keyword evidence="1" id="KW-1133">Transmembrane helix</keyword>
<dbReference type="Proteomes" id="UP001596163">
    <property type="component" value="Unassembled WGS sequence"/>
</dbReference>
<sequence>MKIYKAKKGSLIQSTILLLAGLPFFIYLTDSKTIETNPIILLPLISPLVFILWFYLGTSYKLESGQLSYKSGFIKGKIPVSTIREIHKHTTLWAGLKPALASGGIIIQYGKFDEIYIAPENKEELIKDLVNLNPSIKILEKDN</sequence>
<dbReference type="RefSeq" id="WP_377915597.1">
    <property type="nucleotide sequence ID" value="NZ_JBHSKS010000009.1"/>
</dbReference>
<comment type="caution">
    <text evidence="3">The sequence shown here is derived from an EMBL/GenBank/DDBJ whole genome shotgun (WGS) entry which is preliminary data.</text>
</comment>
<evidence type="ECO:0000256" key="1">
    <source>
        <dbReference type="SAM" id="Phobius"/>
    </source>
</evidence>
<feature type="transmembrane region" description="Helical" evidence="1">
    <location>
        <begin position="9"/>
        <end position="27"/>
    </location>
</feature>
<evidence type="ECO:0000259" key="2">
    <source>
        <dbReference type="Pfam" id="PF06713"/>
    </source>
</evidence>
<feature type="domain" description="Uncharacterized protein YyaB-like PH" evidence="2">
    <location>
        <begin position="58"/>
        <end position="132"/>
    </location>
</feature>
<evidence type="ECO:0000313" key="4">
    <source>
        <dbReference type="Proteomes" id="UP001596163"/>
    </source>
</evidence>
<gene>
    <name evidence="3" type="ORF">ACFPIK_12130</name>
</gene>
<keyword evidence="4" id="KW-1185">Reference proteome</keyword>
<feature type="transmembrane region" description="Helical" evidence="1">
    <location>
        <begin position="39"/>
        <end position="56"/>
    </location>
</feature>